<reference evidence="1 3" key="1">
    <citation type="journal article" date="2008" name="Science">
        <title>The Physcomitrella genome reveals evolutionary insights into the conquest of land by plants.</title>
        <authorList>
            <person name="Rensing S."/>
            <person name="Lang D."/>
            <person name="Zimmer A."/>
            <person name="Terry A."/>
            <person name="Salamov A."/>
            <person name="Shapiro H."/>
            <person name="Nishiyama T."/>
            <person name="Perroud P.-F."/>
            <person name="Lindquist E."/>
            <person name="Kamisugi Y."/>
            <person name="Tanahashi T."/>
            <person name="Sakakibara K."/>
            <person name="Fujita T."/>
            <person name="Oishi K."/>
            <person name="Shin-I T."/>
            <person name="Kuroki Y."/>
            <person name="Toyoda A."/>
            <person name="Suzuki Y."/>
            <person name="Hashimoto A."/>
            <person name="Yamaguchi K."/>
            <person name="Sugano A."/>
            <person name="Kohara Y."/>
            <person name="Fujiyama A."/>
            <person name="Anterola A."/>
            <person name="Aoki S."/>
            <person name="Ashton N."/>
            <person name="Barbazuk W.B."/>
            <person name="Barker E."/>
            <person name="Bennetzen J."/>
            <person name="Bezanilla M."/>
            <person name="Blankenship R."/>
            <person name="Cho S.H."/>
            <person name="Dutcher S."/>
            <person name="Estelle M."/>
            <person name="Fawcett J.A."/>
            <person name="Gundlach H."/>
            <person name="Hanada K."/>
            <person name="Heyl A."/>
            <person name="Hicks K.A."/>
            <person name="Hugh J."/>
            <person name="Lohr M."/>
            <person name="Mayer K."/>
            <person name="Melkozernov A."/>
            <person name="Murata T."/>
            <person name="Nelson D."/>
            <person name="Pils B."/>
            <person name="Prigge M."/>
            <person name="Reiss B."/>
            <person name="Renner T."/>
            <person name="Rombauts S."/>
            <person name="Rushton P."/>
            <person name="Sanderfoot A."/>
            <person name="Schween G."/>
            <person name="Shiu S.-H."/>
            <person name="Stueber K."/>
            <person name="Theodoulou F.L."/>
            <person name="Tu H."/>
            <person name="Van de Peer Y."/>
            <person name="Verrier P.J."/>
            <person name="Waters E."/>
            <person name="Wood A."/>
            <person name="Yang L."/>
            <person name="Cove D."/>
            <person name="Cuming A."/>
            <person name="Hasebe M."/>
            <person name="Lucas S."/>
            <person name="Mishler D.B."/>
            <person name="Reski R."/>
            <person name="Grigoriev I."/>
            <person name="Quatrano R.S."/>
            <person name="Boore J.L."/>
        </authorList>
    </citation>
    <scope>NUCLEOTIDE SEQUENCE [LARGE SCALE GENOMIC DNA]</scope>
    <source>
        <strain evidence="2 3">cv. Gransden 2004</strain>
    </source>
</reference>
<evidence type="ECO:0000313" key="3">
    <source>
        <dbReference type="Proteomes" id="UP000006727"/>
    </source>
</evidence>
<reference evidence="1 3" key="2">
    <citation type="journal article" date="2018" name="Plant J.">
        <title>The Physcomitrella patens chromosome-scale assembly reveals moss genome structure and evolution.</title>
        <authorList>
            <person name="Lang D."/>
            <person name="Ullrich K.K."/>
            <person name="Murat F."/>
            <person name="Fuchs J."/>
            <person name="Jenkins J."/>
            <person name="Haas F.B."/>
            <person name="Piednoel M."/>
            <person name="Gundlach H."/>
            <person name="Van Bel M."/>
            <person name="Meyberg R."/>
            <person name="Vives C."/>
            <person name="Morata J."/>
            <person name="Symeonidi A."/>
            <person name="Hiss M."/>
            <person name="Muchero W."/>
            <person name="Kamisugi Y."/>
            <person name="Saleh O."/>
            <person name="Blanc G."/>
            <person name="Decker E.L."/>
            <person name="van Gessel N."/>
            <person name="Grimwood J."/>
            <person name="Hayes R.D."/>
            <person name="Graham S.W."/>
            <person name="Gunter L.E."/>
            <person name="McDaniel S.F."/>
            <person name="Hoernstein S.N.W."/>
            <person name="Larsson A."/>
            <person name="Li F.W."/>
            <person name="Perroud P.F."/>
            <person name="Phillips J."/>
            <person name="Ranjan P."/>
            <person name="Rokshar D.S."/>
            <person name="Rothfels C.J."/>
            <person name="Schneider L."/>
            <person name="Shu S."/>
            <person name="Stevenson D.W."/>
            <person name="Thummler F."/>
            <person name="Tillich M."/>
            <person name="Villarreal Aguilar J.C."/>
            <person name="Widiez T."/>
            <person name="Wong G.K."/>
            <person name="Wymore A."/>
            <person name="Zhang Y."/>
            <person name="Zimmer A.D."/>
            <person name="Quatrano R.S."/>
            <person name="Mayer K.F.X."/>
            <person name="Goodstein D."/>
            <person name="Casacuberta J.M."/>
            <person name="Vandepoele K."/>
            <person name="Reski R."/>
            <person name="Cuming A.C."/>
            <person name="Tuskan G.A."/>
            <person name="Maumus F."/>
            <person name="Salse J."/>
            <person name="Schmutz J."/>
            <person name="Rensing S.A."/>
        </authorList>
    </citation>
    <scope>NUCLEOTIDE SEQUENCE [LARGE SCALE GENOMIC DNA]</scope>
    <source>
        <strain evidence="2 3">cv. Gransden 2004</strain>
    </source>
</reference>
<keyword evidence="3" id="KW-1185">Reference proteome</keyword>
<dbReference type="SUPFAM" id="SSF52540">
    <property type="entry name" value="P-loop containing nucleoside triphosphate hydrolases"/>
    <property type="match status" value="1"/>
</dbReference>
<organism evidence="1">
    <name type="scientific">Physcomitrium patens</name>
    <name type="common">Spreading-leaved earth moss</name>
    <name type="synonym">Physcomitrella patens</name>
    <dbReference type="NCBI Taxonomy" id="3218"/>
    <lineage>
        <taxon>Eukaryota</taxon>
        <taxon>Viridiplantae</taxon>
        <taxon>Streptophyta</taxon>
        <taxon>Embryophyta</taxon>
        <taxon>Bryophyta</taxon>
        <taxon>Bryophytina</taxon>
        <taxon>Bryopsida</taxon>
        <taxon>Funariidae</taxon>
        <taxon>Funariales</taxon>
        <taxon>Funariaceae</taxon>
        <taxon>Physcomitrium</taxon>
    </lineage>
</organism>
<protein>
    <recommendedName>
        <fullName evidence="4">NB-ARC domain-containing protein</fullName>
    </recommendedName>
</protein>
<dbReference type="PANTHER" id="PTHR11017">
    <property type="entry name" value="LEUCINE-RICH REPEAT-CONTAINING PROTEIN"/>
    <property type="match status" value="1"/>
</dbReference>
<dbReference type="Proteomes" id="UP000006727">
    <property type="component" value="Chromosome 10"/>
</dbReference>
<dbReference type="InParanoid" id="A0A2K1JXN0"/>
<reference evidence="2" key="3">
    <citation type="submission" date="2020-12" db="UniProtKB">
        <authorList>
            <consortium name="EnsemblPlants"/>
        </authorList>
    </citation>
    <scope>IDENTIFICATION</scope>
</reference>
<name>A0A2K1JXN0_PHYPA</name>
<dbReference type="Gramene" id="Pp3c10_4170V3.1">
    <property type="protein sequence ID" value="Pp3c10_4170V3.1"/>
    <property type="gene ID" value="Pp3c10_4170"/>
</dbReference>
<evidence type="ECO:0008006" key="4">
    <source>
        <dbReference type="Google" id="ProtNLM"/>
    </source>
</evidence>
<gene>
    <name evidence="1" type="ORF">PHYPA_013399</name>
</gene>
<dbReference type="EnsemblPlants" id="Pp3c10_4170V3.1">
    <property type="protein sequence ID" value="Pp3c10_4170V3.1"/>
    <property type="gene ID" value="Pp3c10_4170"/>
</dbReference>
<dbReference type="AlphaFoldDB" id="A0A2K1JXN0"/>
<dbReference type="InterPro" id="IPR027417">
    <property type="entry name" value="P-loop_NTPase"/>
</dbReference>
<evidence type="ECO:0000313" key="1">
    <source>
        <dbReference type="EMBL" id="PNR46280.1"/>
    </source>
</evidence>
<sequence>MGGIGKLTLAKALSSHISYKFDATCFIDDLKVCSLQERQDILKHTQKTKKILIVVDDVKNMSQFNILLDIDLFKDDDGSKLITTSCT</sequence>
<dbReference type="InterPro" id="IPR044974">
    <property type="entry name" value="Disease_R_plants"/>
</dbReference>
<accession>A0A2K1JXN0</accession>
<dbReference type="Gene3D" id="3.40.50.300">
    <property type="entry name" value="P-loop containing nucleotide triphosphate hydrolases"/>
    <property type="match status" value="1"/>
</dbReference>
<proteinExistence type="predicted"/>
<dbReference type="EMBL" id="ABEU02000010">
    <property type="protein sequence ID" value="PNR46280.1"/>
    <property type="molecule type" value="Genomic_DNA"/>
</dbReference>
<evidence type="ECO:0000313" key="2">
    <source>
        <dbReference type="EnsemblPlants" id="Pp3c10_4170V3.1"/>
    </source>
</evidence>
<dbReference type="GO" id="GO:0006952">
    <property type="term" value="P:defense response"/>
    <property type="evidence" value="ECO:0007669"/>
    <property type="project" value="InterPro"/>
</dbReference>